<evidence type="ECO:0000313" key="3">
    <source>
        <dbReference type="Proteomes" id="UP000694888"/>
    </source>
</evidence>
<dbReference type="Pfam" id="PF14942">
    <property type="entry name" value="Muted"/>
    <property type="match status" value="1"/>
</dbReference>
<dbReference type="PANTHER" id="PTHR31784">
    <property type="entry name" value="BIOGENESIS OF LYSOSOME-RELATED ORGANELLES COMPLEX 1 SUBUNIT 5"/>
    <property type="match status" value="1"/>
</dbReference>
<reference evidence="4" key="1">
    <citation type="submission" date="2025-08" db="UniProtKB">
        <authorList>
            <consortium name="RefSeq"/>
        </authorList>
    </citation>
    <scope>IDENTIFICATION</scope>
</reference>
<comment type="similarity">
    <text evidence="1">Belongs to the BLOC1S5 family.</text>
</comment>
<evidence type="ECO:0000313" key="4">
    <source>
        <dbReference type="RefSeq" id="XP_005099650.1"/>
    </source>
</evidence>
<organism evidence="3 4">
    <name type="scientific">Aplysia californica</name>
    <name type="common">California sea hare</name>
    <dbReference type="NCBI Taxonomy" id="6500"/>
    <lineage>
        <taxon>Eukaryota</taxon>
        <taxon>Metazoa</taxon>
        <taxon>Spiralia</taxon>
        <taxon>Lophotrochozoa</taxon>
        <taxon>Mollusca</taxon>
        <taxon>Gastropoda</taxon>
        <taxon>Heterobranchia</taxon>
        <taxon>Euthyneura</taxon>
        <taxon>Tectipleura</taxon>
        <taxon>Aplysiida</taxon>
        <taxon>Aplysioidea</taxon>
        <taxon>Aplysiidae</taxon>
        <taxon>Aplysia</taxon>
    </lineage>
</organism>
<dbReference type="InterPro" id="IPR017243">
    <property type="entry name" value="Bloc1s5"/>
</dbReference>
<dbReference type="GeneID" id="101849620"/>
<gene>
    <name evidence="4" type="primary">LOC101849620</name>
</gene>
<protein>
    <recommendedName>
        <fullName evidence="2">Biogenesis of lysosome-related organelles complex 1 subunit 5</fullName>
    </recommendedName>
</protein>
<accession>A0ABM0JR78</accession>
<dbReference type="PANTHER" id="PTHR31784:SF2">
    <property type="entry name" value="BIOGENESIS OF LYSOSOME-RELATED ORGANELLES COMPLEX 1 SUBUNIT 5"/>
    <property type="match status" value="1"/>
</dbReference>
<sequence length="157" mass="18625">MTCEYVFRDVTDIYSRLFNHRAAIHGLANNFVKEFEERRGESDHVAISRTLELVTDCRDRAYPVTMKDLDKNLEELSNALKTSSQMCKRIMQDADEKKVDWLESQRARRKHEWGEFMSVQRARKDRVDTDYEHFVKNLHSHYSELEEKLKGGRAKVL</sequence>
<proteinExistence type="inferred from homology"/>
<keyword evidence="3" id="KW-1185">Reference proteome</keyword>
<evidence type="ECO:0000256" key="1">
    <source>
        <dbReference type="ARBA" id="ARBA00010754"/>
    </source>
</evidence>
<dbReference type="RefSeq" id="XP_005099650.1">
    <property type="nucleotide sequence ID" value="XM_005099593.3"/>
</dbReference>
<name>A0ABM0JR78_APLCA</name>
<evidence type="ECO:0000256" key="2">
    <source>
        <dbReference type="ARBA" id="ARBA00019580"/>
    </source>
</evidence>
<dbReference type="Proteomes" id="UP000694888">
    <property type="component" value="Unplaced"/>
</dbReference>